<dbReference type="Pfam" id="PF00641">
    <property type="entry name" value="Zn_ribbon_RanBP"/>
    <property type="match status" value="1"/>
</dbReference>
<dbReference type="InterPro" id="IPR013536">
    <property type="entry name" value="WLM_dom"/>
</dbReference>
<dbReference type="InterPro" id="IPR053000">
    <property type="entry name" value="WSS1-like_metalloprotease"/>
</dbReference>
<reference evidence="8 9" key="1">
    <citation type="submission" date="2014-06" db="EMBL/GenBank/DDBJ databases">
        <title>Evolutionary Origins and Diversification of the Mycorrhizal Mutualists.</title>
        <authorList>
            <consortium name="DOE Joint Genome Institute"/>
            <consortium name="Mycorrhizal Genomics Consortium"/>
            <person name="Kohler A."/>
            <person name="Kuo A."/>
            <person name="Nagy L.G."/>
            <person name="Floudas D."/>
            <person name="Copeland A."/>
            <person name="Barry K.W."/>
            <person name="Cichocki N."/>
            <person name="Veneault-Fourrey C."/>
            <person name="LaButti K."/>
            <person name="Lindquist E.A."/>
            <person name="Lipzen A."/>
            <person name="Lundell T."/>
            <person name="Morin E."/>
            <person name="Murat C."/>
            <person name="Riley R."/>
            <person name="Ohm R."/>
            <person name="Sun H."/>
            <person name="Tunlid A."/>
            <person name="Henrissat B."/>
            <person name="Grigoriev I.V."/>
            <person name="Hibbett D.S."/>
            <person name="Martin F."/>
        </authorList>
    </citation>
    <scope>NUCLEOTIDE SEQUENCE [LARGE SCALE GENOMIC DNA]</scope>
    <source>
        <strain evidence="8 9">SS14</strain>
    </source>
</reference>
<dbReference type="PANTHER" id="PTHR46622">
    <property type="entry name" value="DNA-DEPENDENT METALLOPROTEASE WSS1"/>
    <property type="match status" value="1"/>
</dbReference>
<dbReference type="InterPro" id="IPR036443">
    <property type="entry name" value="Znf_RanBP2_sf"/>
</dbReference>
<proteinExistence type="predicted"/>
<evidence type="ECO:0000256" key="2">
    <source>
        <dbReference type="ARBA" id="ARBA00022771"/>
    </source>
</evidence>
<feature type="compositionally biased region" description="Basic and acidic residues" evidence="5">
    <location>
        <begin position="185"/>
        <end position="203"/>
    </location>
</feature>
<dbReference type="Proteomes" id="UP000054279">
    <property type="component" value="Unassembled WGS sequence"/>
</dbReference>
<dbReference type="Pfam" id="PF08325">
    <property type="entry name" value="WLM"/>
    <property type="match status" value="1"/>
</dbReference>
<dbReference type="GO" id="GO:0006281">
    <property type="term" value="P:DNA repair"/>
    <property type="evidence" value="ECO:0007669"/>
    <property type="project" value="TreeGrafter"/>
</dbReference>
<dbReference type="SMART" id="SM00547">
    <property type="entry name" value="ZnF_RBZ"/>
    <property type="match status" value="1"/>
</dbReference>
<dbReference type="Gene3D" id="2.30.30.380">
    <property type="entry name" value="Zn-finger domain of Sec23/24"/>
    <property type="match status" value="1"/>
</dbReference>
<keyword evidence="3" id="KW-0862">Zinc</keyword>
<feature type="domain" description="WLM" evidence="7">
    <location>
        <begin position="1"/>
        <end position="199"/>
    </location>
</feature>
<dbReference type="HOGENOM" id="CLU_023057_0_0_1"/>
<accession>A0A0C9VVW2</accession>
<dbReference type="GO" id="GO:0008237">
    <property type="term" value="F:metallopeptidase activity"/>
    <property type="evidence" value="ECO:0007669"/>
    <property type="project" value="TreeGrafter"/>
</dbReference>
<dbReference type="GO" id="GO:0005634">
    <property type="term" value="C:nucleus"/>
    <property type="evidence" value="ECO:0007669"/>
    <property type="project" value="TreeGrafter"/>
</dbReference>
<sequence length="355" mass="39027">MAANTFVQSFTHLKGKPKAEQALPLLQRIASLVKPIMRKYEWTLPILGEFFPDDERLVGLDINGGQKILLRLRPAWAPDTFYDEEQIVAVMLHELTHNVHGPHDSKFYAFLAKLEDEYDELKRTGYAGEGFHSPGVRVGAGVAHNLPRHLAKQKALEAAEKRRKALETMSGGGRLGGSTKHRTKSPRELAAEAAERRARDEKSCGSGHGIDAEKEAQRAAQNSIVDIIDVDALPDEPQQPPKRERSPDIILLDEDPTSTVKNSRHTVTSTERSVSKLPAANAKSTQAPSKSSIQSGEWTCNLCTLINAPLALQCDACATLRPQSSSGWTCLSCGERGMGHEFWSCRSCGWVKVTS</sequence>
<evidence type="ECO:0000259" key="6">
    <source>
        <dbReference type="PROSITE" id="PS50199"/>
    </source>
</evidence>
<dbReference type="PANTHER" id="PTHR46622:SF1">
    <property type="entry name" value="DNA-DEPENDENT METALLOPROTEASE WSS1"/>
    <property type="match status" value="1"/>
</dbReference>
<feature type="compositionally biased region" description="Polar residues" evidence="5">
    <location>
        <begin position="257"/>
        <end position="272"/>
    </location>
</feature>
<dbReference type="EMBL" id="KN837100">
    <property type="protein sequence ID" value="KIJ47862.1"/>
    <property type="molecule type" value="Genomic_DNA"/>
</dbReference>
<evidence type="ECO:0000256" key="3">
    <source>
        <dbReference type="ARBA" id="ARBA00022833"/>
    </source>
</evidence>
<dbReference type="PROSITE" id="PS01358">
    <property type="entry name" value="ZF_RANBP2_1"/>
    <property type="match status" value="1"/>
</dbReference>
<dbReference type="GO" id="GO:0008270">
    <property type="term" value="F:zinc ion binding"/>
    <property type="evidence" value="ECO:0007669"/>
    <property type="project" value="UniProtKB-KW"/>
</dbReference>
<dbReference type="PROSITE" id="PS50199">
    <property type="entry name" value="ZF_RANBP2_2"/>
    <property type="match status" value="1"/>
</dbReference>
<dbReference type="AlphaFoldDB" id="A0A0C9VVW2"/>
<keyword evidence="9" id="KW-1185">Reference proteome</keyword>
<dbReference type="PROSITE" id="PS51397">
    <property type="entry name" value="WLM"/>
    <property type="match status" value="1"/>
</dbReference>
<dbReference type="OrthoDB" id="261960at2759"/>
<evidence type="ECO:0000313" key="8">
    <source>
        <dbReference type="EMBL" id="KIJ47862.1"/>
    </source>
</evidence>
<evidence type="ECO:0000259" key="7">
    <source>
        <dbReference type="PROSITE" id="PS51397"/>
    </source>
</evidence>
<evidence type="ECO:0008006" key="10">
    <source>
        <dbReference type="Google" id="ProtNLM"/>
    </source>
</evidence>
<evidence type="ECO:0000256" key="5">
    <source>
        <dbReference type="SAM" id="MobiDB-lite"/>
    </source>
</evidence>
<feature type="region of interest" description="Disordered" evidence="5">
    <location>
        <begin position="161"/>
        <end position="218"/>
    </location>
</feature>
<dbReference type="InterPro" id="IPR001876">
    <property type="entry name" value="Znf_RanBP2"/>
</dbReference>
<name>A0A0C9VVW2_SPHS4</name>
<dbReference type="SUPFAM" id="SSF90209">
    <property type="entry name" value="Ran binding protein zinc finger-like"/>
    <property type="match status" value="1"/>
</dbReference>
<protein>
    <recommendedName>
        <fullName evidence="10">WLM-domain-containing protein</fullName>
    </recommendedName>
</protein>
<feature type="region of interest" description="Disordered" evidence="5">
    <location>
        <begin position="230"/>
        <end position="293"/>
    </location>
</feature>
<feature type="compositionally biased region" description="Polar residues" evidence="5">
    <location>
        <begin position="282"/>
        <end position="293"/>
    </location>
</feature>
<evidence type="ECO:0000313" key="9">
    <source>
        <dbReference type="Proteomes" id="UP000054279"/>
    </source>
</evidence>
<evidence type="ECO:0000256" key="1">
    <source>
        <dbReference type="ARBA" id="ARBA00022723"/>
    </source>
</evidence>
<keyword evidence="2 4" id="KW-0863">Zinc-finger</keyword>
<feature type="domain" description="RanBP2-type" evidence="6">
    <location>
        <begin position="294"/>
        <end position="323"/>
    </location>
</feature>
<gene>
    <name evidence="8" type="ORF">M422DRAFT_28664</name>
</gene>
<evidence type="ECO:0000256" key="4">
    <source>
        <dbReference type="PROSITE-ProRule" id="PRU00322"/>
    </source>
</evidence>
<organism evidence="8 9">
    <name type="scientific">Sphaerobolus stellatus (strain SS14)</name>
    <dbReference type="NCBI Taxonomy" id="990650"/>
    <lineage>
        <taxon>Eukaryota</taxon>
        <taxon>Fungi</taxon>
        <taxon>Dikarya</taxon>
        <taxon>Basidiomycota</taxon>
        <taxon>Agaricomycotina</taxon>
        <taxon>Agaricomycetes</taxon>
        <taxon>Phallomycetidae</taxon>
        <taxon>Geastrales</taxon>
        <taxon>Sphaerobolaceae</taxon>
        <taxon>Sphaerobolus</taxon>
    </lineage>
</organism>
<keyword evidence="1" id="KW-0479">Metal-binding</keyword>